<dbReference type="PROSITE" id="PS51471">
    <property type="entry name" value="FE2OG_OXY"/>
    <property type="match status" value="1"/>
</dbReference>
<comment type="catalytic activity">
    <reaction evidence="9">
        <text>(E)-feruloyl-CoA + 2-oxoglutarate + O2 = (E)-6-hydroxyferuloyl-CoA + succinate + CO2</text>
        <dbReference type="Rhea" id="RHEA:57856"/>
        <dbReference type="ChEBI" id="CHEBI:15379"/>
        <dbReference type="ChEBI" id="CHEBI:16526"/>
        <dbReference type="ChEBI" id="CHEBI:16810"/>
        <dbReference type="ChEBI" id="CHEBI:30031"/>
        <dbReference type="ChEBI" id="CHEBI:87305"/>
        <dbReference type="ChEBI" id="CHEBI:142390"/>
        <dbReference type="EC" id="1.14.11.61"/>
    </reaction>
</comment>
<dbReference type="InterPro" id="IPR044861">
    <property type="entry name" value="IPNS-like_FE2OG_OXY"/>
</dbReference>
<name>A0AAV6KEM2_9ERIC</name>
<dbReference type="InterPro" id="IPR026992">
    <property type="entry name" value="DIOX_N"/>
</dbReference>
<dbReference type="InterPro" id="IPR027443">
    <property type="entry name" value="IPNS-like_sf"/>
</dbReference>
<reference evidence="12" key="1">
    <citation type="submission" date="2020-08" db="EMBL/GenBank/DDBJ databases">
        <title>Plant Genome Project.</title>
        <authorList>
            <person name="Zhang R.-G."/>
        </authorList>
    </citation>
    <scope>NUCLEOTIDE SEQUENCE</scope>
    <source>
        <strain evidence="12">WSP0</strain>
        <tissue evidence="12">Leaf</tissue>
    </source>
</reference>
<evidence type="ECO:0000256" key="8">
    <source>
        <dbReference type="ARBA" id="ARBA00023004"/>
    </source>
</evidence>
<comment type="pathway">
    <text evidence="2">Phenylpropanoid metabolism.</text>
</comment>
<evidence type="ECO:0000256" key="10">
    <source>
        <dbReference type="RuleBase" id="RU003682"/>
    </source>
</evidence>
<evidence type="ECO:0000256" key="4">
    <source>
        <dbReference type="ARBA" id="ARBA00012885"/>
    </source>
</evidence>
<dbReference type="AlphaFoldDB" id="A0AAV6KEM2"/>
<evidence type="ECO:0000259" key="11">
    <source>
        <dbReference type="PROSITE" id="PS51471"/>
    </source>
</evidence>
<dbReference type="PANTHER" id="PTHR10209">
    <property type="entry name" value="OXIDOREDUCTASE, 2OG-FE II OXYGENASE FAMILY PROTEIN"/>
    <property type="match status" value="1"/>
</dbReference>
<evidence type="ECO:0000256" key="9">
    <source>
        <dbReference type="ARBA" id="ARBA00048503"/>
    </source>
</evidence>
<dbReference type="Pfam" id="PF03171">
    <property type="entry name" value="2OG-FeII_Oxy"/>
    <property type="match status" value="1"/>
</dbReference>
<protein>
    <recommendedName>
        <fullName evidence="4">feruloyl-CoA 6-hydroxylase</fullName>
        <ecNumber evidence="4">1.14.11.61</ecNumber>
    </recommendedName>
</protein>
<evidence type="ECO:0000256" key="1">
    <source>
        <dbReference type="ARBA" id="ARBA00001961"/>
    </source>
</evidence>
<dbReference type="SUPFAM" id="SSF51197">
    <property type="entry name" value="Clavaminate synthase-like"/>
    <property type="match status" value="1"/>
</dbReference>
<evidence type="ECO:0000256" key="6">
    <source>
        <dbReference type="ARBA" id="ARBA00022964"/>
    </source>
</evidence>
<dbReference type="PANTHER" id="PTHR10209:SF230">
    <property type="entry name" value="SCOPOLETIN 8-HYDROXYLASE"/>
    <property type="match status" value="1"/>
</dbReference>
<dbReference type="Gene3D" id="2.60.120.330">
    <property type="entry name" value="B-lactam Antibiotic, Isopenicillin N Synthase, Chain"/>
    <property type="match status" value="1"/>
</dbReference>
<keyword evidence="6" id="KW-0223">Dioxygenase</keyword>
<evidence type="ECO:0000256" key="2">
    <source>
        <dbReference type="ARBA" id="ARBA00004918"/>
    </source>
</evidence>
<dbReference type="GO" id="GO:0009805">
    <property type="term" value="P:coumarin biosynthetic process"/>
    <property type="evidence" value="ECO:0007669"/>
    <property type="project" value="UniProtKB-ARBA"/>
</dbReference>
<organism evidence="12 13">
    <name type="scientific">Rhododendron griersonianum</name>
    <dbReference type="NCBI Taxonomy" id="479676"/>
    <lineage>
        <taxon>Eukaryota</taxon>
        <taxon>Viridiplantae</taxon>
        <taxon>Streptophyta</taxon>
        <taxon>Embryophyta</taxon>
        <taxon>Tracheophyta</taxon>
        <taxon>Spermatophyta</taxon>
        <taxon>Magnoliopsida</taxon>
        <taxon>eudicotyledons</taxon>
        <taxon>Gunneridae</taxon>
        <taxon>Pentapetalae</taxon>
        <taxon>asterids</taxon>
        <taxon>Ericales</taxon>
        <taxon>Ericaceae</taxon>
        <taxon>Ericoideae</taxon>
        <taxon>Rhodoreae</taxon>
        <taxon>Rhododendron</taxon>
    </lineage>
</organism>
<evidence type="ECO:0000256" key="7">
    <source>
        <dbReference type="ARBA" id="ARBA00023002"/>
    </source>
</evidence>
<dbReference type="GO" id="GO:0046872">
    <property type="term" value="F:metal ion binding"/>
    <property type="evidence" value="ECO:0007669"/>
    <property type="project" value="UniProtKB-KW"/>
</dbReference>
<comment type="similarity">
    <text evidence="3 10">Belongs to the iron/ascorbate-dependent oxidoreductase family.</text>
</comment>
<evidence type="ECO:0000313" key="13">
    <source>
        <dbReference type="Proteomes" id="UP000823749"/>
    </source>
</evidence>
<sequence length="382" mass="42069">MASCFEQEDSLFNFVVRDGNGVKGLVDSGLSKVPDQYIQPPNERIPEKMMSNSPSIIDHQLHTPIDISLLDGPSHDQVAEAIVKAAESFGFFQVVNHGVPVELLESLKESAHRFFEQLPEKKAVYRKGASPSPFVKYGTSFVPDKEKALEWKDFISMTYTTSFTLFAYIYHCREVALEFLKTASEMVKKILEVLIGAFGVIADESILVDLVDALTGSKMVNINFYPTCPNPDLTIGVGRHSDVGALTVLLQDGIGGLYVKLEEDIKEASGKQKKADGDQPQWMEIPPIPGALVINVGDTLQIVSNGGYKSAEHRVRTTSTQSRLSIPLFSAPLPTQKIGPLPELVDADGVAHYRDFLFGDYLNNFFGNTHEGKKALDFAKIT</sequence>
<comment type="caution">
    <text evidence="12">The sequence shown here is derived from an EMBL/GenBank/DDBJ whole genome shotgun (WGS) entry which is preliminary data.</text>
</comment>
<keyword evidence="7 10" id="KW-0560">Oxidoreductase</keyword>
<keyword evidence="8 10" id="KW-0408">Iron</keyword>
<evidence type="ECO:0000256" key="3">
    <source>
        <dbReference type="ARBA" id="ARBA00008056"/>
    </source>
</evidence>
<accession>A0AAV6KEM2</accession>
<proteinExistence type="inferred from homology"/>
<dbReference type="EC" id="1.14.11.61" evidence="4"/>
<comment type="cofactor">
    <cofactor evidence="1">
        <name>L-ascorbate</name>
        <dbReference type="ChEBI" id="CHEBI:38290"/>
    </cofactor>
</comment>
<evidence type="ECO:0000313" key="12">
    <source>
        <dbReference type="EMBL" id="KAG5550871.1"/>
    </source>
</evidence>
<keyword evidence="5 10" id="KW-0479">Metal-binding</keyword>
<dbReference type="EMBL" id="JACTNZ010000004">
    <property type="protein sequence ID" value="KAG5550871.1"/>
    <property type="molecule type" value="Genomic_DNA"/>
</dbReference>
<dbReference type="GO" id="GO:0002238">
    <property type="term" value="P:response to molecule of fungal origin"/>
    <property type="evidence" value="ECO:0007669"/>
    <property type="project" value="UniProtKB-ARBA"/>
</dbReference>
<dbReference type="Proteomes" id="UP000823749">
    <property type="component" value="Chromosome 4"/>
</dbReference>
<dbReference type="Pfam" id="PF14226">
    <property type="entry name" value="DIOX_N"/>
    <property type="match status" value="1"/>
</dbReference>
<dbReference type="FunFam" id="2.60.120.330:FF:000023">
    <property type="entry name" value="Feruloyl CoA ortho-hydroxylase 1"/>
    <property type="match status" value="1"/>
</dbReference>
<evidence type="ECO:0000256" key="5">
    <source>
        <dbReference type="ARBA" id="ARBA00022723"/>
    </source>
</evidence>
<dbReference type="GO" id="GO:0016706">
    <property type="term" value="F:2-oxoglutarate-dependent dioxygenase activity"/>
    <property type="evidence" value="ECO:0007669"/>
    <property type="project" value="UniProtKB-ARBA"/>
</dbReference>
<dbReference type="InterPro" id="IPR005123">
    <property type="entry name" value="Oxoglu/Fe-dep_dioxygenase_dom"/>
</dbReference>
<feature type="domain" description="Fe2OG dioxygenase" evidence="11">
    <location>
        <begin position="215"/>
        <end position="332"/>
    </location>
</feature>
<gene>
    <name evidence="12" type="ORF">RHGRI_009343</name>
</gene>
<keyword evidence="13" id="KW-1185">Reference proteome</keyword>